<organism evidence="2">
    <name type="scientific">Methanococcus maripaludis (strain C6 / ATCC BAA-1332)</name>
    <dbReference type="NCBI Taxonomy" id="444158"/>
    <lineage>
        <taxon>Archaea</taxon>
        <taxon>Methanobacteriati</taxon>
        <taxon>Methanobacteriota</taxon>
        <taxon>Methanomada group</taxon>
        <taxon>Methanococci</taxon>
        <taxon>Methanococcales</taxon>
        <taxon>Methanococcaceae</taxon>
        <taxon>Methanococcus</taxon>
    </lineage>
</organism>
<dbReference type="HOGENOM" id="CLU_045518_2_1_2"/>
<dbReference type="STRING" id="444158.MmarC6_0589"/>
<dbReference type="PANTHER" id="PTHR10491:SF4">
    <property type="entry name" value="METHIONINE ADENOSYLTRANSFERASE 2 SUBUNIT BETA"/>
    <property type="match status" value="1"/>
</dbReference>
<dbReference type="Pfam" id="PF04321">
    <property type="entry name" value="RmlD_sub_bind"/>
    <property type="match status" value="1"/>
</dbReference>
<proteinExistence type="predicted"/>
<dbReference type="CDD" id="cd05254">
    <property type="entry name" value="dTDP_HR_like_SDR_e"/>
    <property type="match status" value="1"/>
</dbReference>
<dbReference type="EC" id="1.1.1.133" evidence="2"/>
<dbReference type="OrthoDB" id="4907at2157"/>
<feature type="domain" description="RmlD-like substrate binding" evidence="1">
    <location>
        <begin position="3"/>
        <end position="275"/>
    </location>
</feature>
<evidence type="ECO:0000313" key="2">
    <source>
        <dbReference type="EMBL" id="ABX01406.1"/>
    </source>
</evidence>
<dbReference type="EMBL" id="CP000867">
    <property type="protein sequence ID" value="ABX01406.1"/>
    <property type="molecule type" value="Genomic_DNA"/>
</dbReference>
<dbReference type="InterPro" id="IPR036291">
    <property type="entry name" value="NAD(P)-bd_dom_sf"/>
</dbReference>
<evidence type="ECO:0000259" key="1">
    <source>
        <dbReference type="Pfam" id="PF04321"/>
    </source>
</evidence>
<name>A9A6X8_METM6</name>
<accession>A9A6X8</accession>
<dbReference type="eggNOG" id="arCOG01367">
    <property type="taxonomic scope" value="Archaea"/>
</dbReference>
<gene>
    <name evidence="2" type="ordered locus">MmarC6_0589</name>
</gene>
<reference evidence="2" key="1">
    <citation type="submission" date="2007-10" db="EMBL/GenBank/DDBJ databases">
        <title>Complete sequence of Methanococcus maripaludis C6.</title>
        <authorList>
            <consortium name="US DOE Joint Genome Institute"/>
            <person name="Copeland A."/>
            <person name="Lucas S."/>
            <person name="Lapidus A."/>
            <person name="Barry K."/>
            <person name="Glavina del Rio T."/>
            <person name="Dalin E."/>
            <person name="Tice H."/>
            <person name="Pitluck S."/>
            <person name="Clum A."/>
            <person name="Schmutz J."/>
            <person name="Larimer F."/>
            <person name="Land M."/>
            <person name="Hauser L."/>
            <person name="Kyrpides N."/>
            <person name="Mikhailova N."/>
            <person name="Sieprawska-Lupa M."/>
            <person name="Whitman W.B."/>
            <person name="Richardson P."/>
        </authorList>
    </citation>
    <scope>NUCLEOTIDE SEQUENCE [LARGE SCALE GENOMIC DNA]</scope>
    <source>
        <strain evidence="2">C6</strain>
    </source>
</reference>
<dbReference type="Gene3D" id="3.40.50.720">
    <property type="entry name" value="NAD(P)-binding Rossmann-like Domain"/>
    <property type="match status" value="1"/>
</dbReference>
<sequence>MEKVLVIGLGMVGYEIVRKYFETGEYKISIASRSENGFFRGVLDKHILDVTNEQKVQKLIYDISPDFVVNTAAMTNVDLCEKEKELAYKSNALLAEYIGKVCKKTGSKLCHISTDYVFDGVKGNYVETDPINPINYYGFTKAEGERLLNEIDYDNKSIVRISTPYGFSPVKLNFYTWVLESLKCEKPINIVTDQYTTSTNLLDLSEFMLKIQNDDLSGIIHFGGSEKLSRYEFALKISEKYNLNDKLINPIKSSELNWIAKRPMDTSFGDTYLEDNHATKNFKNE</sequence>
<dbReference type="SUPFAM" id="SSF51735">
    <property type="entry name" value="NAD(P)-binding Rossmann-fold domains"/>
    <property type="match status" value="1"/>
</dbReference>
<dbReference type="InterPro" id="IPR029903">
    <property type="entry name" value="RmlD-like-bd"/>
</dbReference>
<keyword evidence="2" id="KW-0560">Oxidoreductase</keyword>
<protein>
    <submittedName>
        <fullName evidence="2">dTDP-4-dehydrorhamnose reductase</fullName>
        <ecNumber evidence="2">1.1.1.133</ecNumber>
    </submittedName>
</protein>
<dbReference type="InterPro" id="IPR005913">
    <property type="entry name" value="dTDP_dehydrorham_reduct"/>
</dbReference>
<dbReference type="PANTHER" id="PTHR10491">
    <property type="entry name" value="DTDP-4-DEHYDRORHAMNOSE REDUCTASE"/>
    <property type="match status" value="1"/>
</dbReference>
<dbReference type="KEGG" id="mmx:MmarC6_0589"/>
<dbReference type="PhylomeDB" id="A9A6X8"/>
<dbReference type="Gene3D" id="3.90.25.10">
    <property type="entry name" value="UDP-galactose 4-epimerase, domain 1"/>
    <property type="match status" value="1"/>
</dbReference>
<dbReference type="GO" id="GO:0008831">
    <property type="term" value="F:dTDP-4-dehydrorhamnose reductase activity"/>
    <property type="evidence" value="ECO:0007669"/>
    <property type="project" value="UniProtKB-EC"/>
</dbReference>
<dbReference type="AlphaFoldDB" id="A9A6X8"/>